<feature type="compositionally biased region" description="Polar residues" evidence="1">
    <location>
        <begin position="13"/>
        <end position="22"/>
    </location>
</feature>
<dbReference type="Proteomes" id="UP000802392">
    <property type="component" value="Unassembled WGS sequence"/>
</dbReference>
<feature type="non-terminal residue" evidence="2">
    <location>
        <position position="1"/>
    </location>
</feature>
<reference evidence="2 3" key="1">
    <citation type="submission" date="2020-03" db="EMBL/GenBank/DDBJ databases">
        <title>Genomic Encyclopedia of Type Strains, Phase III (KMG-III): the genomes of soil and plant-associated and newly described type strains.</title>
        <authorList>
            <person name="Whitman W."/>
        </authorList>
    </citation>
    <scope>NUCLEOTIDE SEQUENCE [LARGE SCALE GENOMIC DNA]</scope>
    <source>
        <strain evidence="2 3">CECT 4207</strain>
    </source>
</reference>
<protein>
    <recommendedName>
        <fullName evidence="4">Holliday junction branch migration protein RuvA</fullName>
    </recommendedName>
</protein>
<gene>
    <name evidence="2" type="ORF">FHR86_003677</name>
</gene>
<evidence type="ECO:0000313" key="2">
    <source>
        <dbReference type="EMBL" id="NIJ03319.1"/>
    </source>
</evidence>
<comment type="caution">
    <text evidence="2">The sequence shown here is derived from an EMBL/GenBank/DDBJ whole genome shotgun (WGS) entry which is preliminary data.</text>
</comment>
<evidence type="ECO:0008006" key="4">
    <source>
        <dbReference type="Google" id="ProtNLM"/>
    </source>
</evidence>
<name>A0ABX0TL59_9MICC</name>
<feature type="region of interest" description="Disordered" evidence="1">
    <location>
        <begin position="1"/>
        <end position="30"/>
    </location>
</feature>
<proteinExistence type="predicted"/>
<sequence>GWDIPEALAHIESSGTTRQEASTILAAAHH</sequence>
<dbReference type="EMBL" id="JAAOZD010000010">
    <property type="protein sequence ID" value="NIJ03319.1"/>
    <property type="molecule type" value="Genomic_DNA"/>
</dbReference>
<evidence type="ECO:0000256" key="1">
    <source>
        <dbReference type="SAM" id="MobiDB-lite"/>
    </source>
</evidence>
<accession>A0ABX0TL59</accession>
<evidence type="ECO:0000313" key="3">
    <source>
        <dbReference type="Proteomes" id="UP000802392"/>
    </source>
</evidence>
<keyword evidence="3" id="KW-1185">Reference proteome</keyword>
<organism evidence="2 3">
    <name type="scientific">Paenarthrobacter ilicis</name>
    <dbReference type="NCBI Taxonomy" id="43665"/>
    <lineage>
        <taxon>Bacteria</taxon>
        <taxon>Bacillati</taxon>
        <taxon>Actinomycetota</taxon>
        <taxon>Actinomycetes</taxon>
        <taxon>Micrococcales</taxon>
        <taxon>Micrococcaceae</taxon>
        <taxon>Paenarthrobacter</taxon>
    </lineage>
</organism>